<dbReference type="EMBL" id="JABKKJ010000003">
    <property type="protein sequence ID" value="NPE24559.1"/>
    <property type="molecule type" value="Genomic_DNA"/>
</dbReference>
<dbReference type="SUPFAM" id="SSF49785">
    <property type="entry name" value="Galactose-binding domain-like"/>
    <property type="match status" value="1"/>
</dbReference>
<evidence type="ECO:0000259" key="3">
    <source>
        <dbReference type="Pfam" id="PF07705"/>
    </source>
</evidence>
<dbReference type="InterPro" id="IPR008979">
    <property type="entry name" value="Galactose-bd-like_sf"/>
</dbReference>
<reference evidence="4 5" key="1">
    <citation type="submission" date="2020-05" db="EMBL/GenBank/DDBJ databases">
        <title>Distinct polysaccharide utilization as determinants for interspecies competition between intestinal Prevotella spp.</title>
        <authorList>
            <person name="Galvez E.J.C."/>
            <person name="Iljazovic A."/>
            <person name="Strowig T."/>
        </authorList>
    </citation>
    <scope>NUCLEOTIDE SEQUENCE [LARGE SCALE GENOMIC DNA]</scope>
    <source>
        <strain evidence="4 5">PCHR</strain>
    </source>
</reference>
<protein>
    <recommendedName>
        <fullName evidence="6">Cleaved adhesin domain-containing protein</fullName>
    </recommendedName>
</protein>
<dbReference type="RefSeq" id="WP_172344055.1">
    <property type="nucleotide sequence ID" value="NZ_CASYYZ010000026.1"/>
</dbReference>
<dbReference type="NCBIfam" id="NF038128">
    <property type="entry name" value="choice_anch_J"/>
    <property type="match status" value="2"/>
</dbReference>
<keyword evidence="1" id="KW-0732">Signal</keyword>
<evidence type="ECO:0000313" key="5">
    <source>
        <dbReference type="Proteomes" id="UP000820977"/>
    </source>
</evidence>
<feature type="signal peptide" evidence="1">
    <location>
        <begin position="1"/>
        <end position="19"/>
    </location>
</feature>
<feature type="domain" description="Cleaved adhesin" evidence="2">
    <location>
        <begin position="830"/>
        <end position="942"/>
    </location>
</feature>
<accession>A0ABX2B384</accession>
<evidence type="ECO:0008006" key="6">
    <source>
        <dbReference type="Google" id="ProtNLM"/>
    </source>
</evidence>
<name>A0ABX2B384_9BACT</name>
<dbReference type="Gene3D" id="2.60.120.430">
    <property type="entry name" value="Galactose-binding lectin"/>
    <property type="match status" value="1"/>
</dbReference>
<dbReference type="Pfam" id="PF07705">
    <property type="entry name" value="CARDB"/>
    <property type="match status" value="1"/>
</dbReference>
<dbReference type="Proteomes" id="UP000820977">
    <property type="component" value="Unassembled WGS sequence"/>
</dbReference>
<evidence type="ECO:0000256" key="1">
    <source>
        <dbReference type="SAM" id="SignalP"/>
    </source>
</evidence>
<evidence type="ECO:0000259" key="2">
    <source>
        <dbReference type="Pfam" id="PF07675"/>
    </source>
</evidence>
<gene>
    <name evidence="4" type="ORF">HPS54_03325</name>
</gene>
<keyword evidence="5" id="KW-1185">Reference proteome</keyword>
<dbReference type="Gene3D" id="2.60.120.200">
    <property type="match status" value="2"/>
</dbReference>
<dbReference type="InterPro" id="IPR011635">
    <property type="entry name" value="CARDB"/>
</dbReference>
<dbReference type="InterPro" id="IPR013783">
    <property type="entry name" value="Ig-like_fold"/>
</dbReference>
<sequence>MKKTLLLLLALVGLVTLQAQVPYQRISTPPTSVKAKQINNKGHESTRAVAKAPKVVVAGIDDVNPDAIEVPFTHGLGKDSNFPDLKTKYTAINANNDNRKWQFGTVSGYGACMVPNAEDINENDDWLITVPVHMPAGDYVVSFELGMMGSGATGVRMDVKLGTSPTVEGMTTQIVPPTVYTEKAMTKYEYNLNIPQEGYYYVGFHCTTEKAMKGTLKLTNVGVRSGSVEPVVPVDPPAAGTLTWVLAPKGELKADVTYVAPTKTKSGADLTEISKVIITSRWEVDKFEYTDVKPGQTIELKDVEMYAGINNRFTAVAYVGETAGDKVEHKNIWCGPDTPLAPENVKLVASEDFKSAVLSWDPVGETGEHGGYVDPNDVTYYIFDAFGSYYDPAIATTKETSLKIEYPDLEGQDFVAYQVTAGYGENYSTDTASDILTIGEPYKMPFAESFRDGRYDDIWLVDPKSNSSNQMQGTVDDEYFPSLIDPEDPDAPAPLVSQDGDNGFFYWLPYEKDVMYGMISPRVDISGAANPALEFWYQGQGSDIDVMVSKDDAPFDVVKTIDMQADPTTGGWTLASIPLTDYKDAKAIQFELRLRAAHNDADHTWSVPLDNIRVRDVVDKDLRMVSLGAPANVKVGDKLTLKAHIENLGKEADGAVVAWTVNGKNVGTSALPVITANGFADAEFEYTVPFDTDALLEIKAEATLEGDGCAVNNAAEASVKVKLNNYPTVTDLAGSAADSGAKVTLTWTAPSLEGLTDCKTVAEDFESEDYTPMSITGAGGWTVYDGDKLKTYNIFRELYNPYQTQPIGFQLFNRTVAEVPEKYWADAAPHSGETFMMAPSSQEGNNDNWLISPELSGNEQTVSFWAKSFTLVWGESFEVLYSTTGNSPEDFTQTVEVENYPADGVVPEDWTEFKVALPKGAKHFAIRHKTYDTVALLVDDVTYESAPDVPTDIALTGYYIFRDGERINEVPVTETTYTDSPVEAGAADGEYTYSYVVVPVYNYGTAPKSNEVTVSVVSTAIDEITEGGAGSVAVYYNLQGVRVPAGRLVPGVYVRVTDGHSDKVVVK</sequence>
<dbReference type="Gene3D" id="2.60.40.10">
    <property type="entry name" value="Immunoglobulins"/>
    <property type="match status" value="2"/>
</dbReference>
<dbReference type="InterPro" id="IPR011628">
    <property type="entry name" value="Cleaved_adhesin"/>
</dbReference>
<evidence type="ECO:0000313" key="4">
    <source>
        <dbReference type="EMBL" id="NPE24559.1"/>
    </source>
</evidence>
<feature type="chain" id="PRO_5045303336" description="Cleaved adhesin domain-containing protein" evidence="1">
    <location>
        <begin position="20"/>
        <end position="1067"/>
    </location>
</feature>
<feature type="domain" description="CARDB" evidence="3">
    <location>
        <begin position="621"/>
        <end position="698"/>
    </location>
</feature>
<organism evidence="4 5">
    <name type="scientific">Xylanibacter caecicola</name>
    <dbReference type="NCBI Taxonomy" id="2736294"/>
    <lineage>
        <taxon>Bacteria</taxon>
        <taxon>Pseudomonadati</taxon>
        <taxon>Bacteroidota</taxon>
        <taxon>Bacteroidia</taxon>
        <taxon>Bacteroidales</taxon>
        <taxon>Prevotellaceae</taxon>
        <taxon>Xylanibacter</taxon>
    </lineage>
</organism>
<proteinExistence type="predicted"/>
<dbReference type="Pfam" id="PF07675">
    <property type="entry name" value="Cleaved_Adhesin"/>
    <property type="match status" value="1"/>
</dbReference>
<comment type="caution">
    <text evidence="4">The sequence shown here is derived from an EMBL/GenBank/DDBJ whole genome shotgun (WGS) entry which is preliminary data.</text>
</comment>